<protein>
    <submittedName>
        <fullName evidence="2">Uncharacterized protein</fullName>
    </submittedName>
</protein>
<dbReference type="EMBL" id="BLLK01000069">
    <property type="protein sequence ID" value="GFH60006.1"/>
    <property type="molecule type" value="Genomic_DNA"/>
</dbReference>
<accession>A0AAD3DB45</accession>
<sequence length="148" mass="16593">MKTTLAFLAAMAFSGAQAFVPMSSPSFTKSSSLSMAKYNSMDEILAKFPDDLPVLINFYDANTEAAIKGDIVRAKNLLKDRCTLVSIKQQDYPELAKSWDAHEKSPVMILFEDGNPKTRLYEETFYLDIVAKIGKFCRPAGEEHQELK</sequence>
<keyword evidence="3" id="KW-1185">Reference proteome</keyword>
<comment type="caution">
    <text evidence="2">The sequence shown here is derived from an EMBL/GenBank/DDBJ whole genome shotgun (WGS) entry which is preliminary data.</text>
</comment>
<name>A0AAD3DB45_9STRA</name>
<evidence type="ECO:0000313" key="3">
    <source>
        <dbReference type="Proteomes" id="UP001054902"/>
    </source>
</evidence>
<organism evidence="2 3">
    <name type="scientific">Chaetoceros tenuissimus</name>
    <dbReference type="NCBI Taxonomy" id="426638"/>
    <lineage>
        <taxon>Eukaryota</taxon>
        <taxon>Sar</taxon>
        <taxon>Stramenopiles</taxon>
        <taxon>Ochrophyta</taxon>
        <taxon>Bacillariophyta</taxon>
        <taxon>Coscinodiscophyceae</taxon>
        <taxon>Chaetocerotophycidae</taxon>
        <taxon>Chaetocerotales</taxon>
        <taxon>Chaetocerotaceae</taxon>
        <taxon>Chaetoceros</taxon>
    </lineage>
</organism>
<keyword evidence="1" id="KW-0732">Signal</keyword>
<dbReference type="Proteomes" id="UP001054902">
    <property type="component" value="Unassembled WGS sequence"/>
</dbReference>
<feature type="signal peptide" evidence="1">
    <location>
        <begin position="1"/>
        <end position="18"/>
    </location>
</feature>
<evidence type="ECO:0000313" key="2">
    <source>
        <dbReference type="EMBL" id="GFH60006.1"/>
    </source>
</evidence>
<evidence type="ECO:0000256" key="1">
    <source>
        <dbReference type="SAM" id="SignalP"/>
    </source>
</evidence>
<reference evidence="2 3" key="1">
    <citation type="journal article" date="2021" name="Sci. Rep.">
        <title>The genome of the diatom Chaetoceros tenuissimus carries an ancient integrated fragment of an extant virus.</title>
        <authorList>
            <person name="Hongo Y."/>
            <person name="Kimura K."/>
            <person name="Takaki Y."/>
            <person name="Yoshida Y."/>
            <person name="Baba S."/>
            <person name="Kobayashi G."/>
            <person name="Nagasaki K."/>
            <person name="Hano T."/>
            <person name="Tomaru Y."/>
        </authorList>
    </citation>
    <scope>NUCLEOTIDE SEQUENCE [LARGE SCALE GENOMIC DNA]</scope>
    <source>
        <strain evidence="2 3">NIES-3715</strain>
    </source>
</reference>
<proteinExistence type="predicted"/>
<gene>
    <name evidence="2" type="ORF">CTEN210_16482</name>
</gene>
<dbReference type="AlphaFoldDB" id="A0AAD3DB45"/>
<feature type="chain" id="PRO_5041957074" evidence="1">
    <location>
        <begin position="19"/>
        <end position="148"/>
    </location>
</feature>